<dbReference type="InterPro" id="IPR011042">
    <property type="entry name" value="6-blade_b-propeller_TolB-like"/>
</dbReference>
<name>A0A562TVD6_9SPHI</name>
<dbReference type="EMBL" id="VLLI01000011">
    <property type="protein sequence ID" value="TWI97228.1"/>
    <property type="molecule type" value="Genomic_DNA"/>
</dbReference>
<dbReference type="SUPFAM" id="SSF101898">
    <property type="entry name" value="NHL repeat"/>
    <property type="match status" value="1"/>
</dbReference>
<dbReference type="PANTHER" id="PTHR13833:SF71">
    <property type="entry name" value="NHL DOMAIN-CONTAINING PROTEIN"/>
    <property type="match status" value="1"/>
</dbReference>
<evidence type="ECO:0000313" key="4">
    <source>
        <dbReference type="Proteomes" id="UP000317010"/>
    </source>
</evidence>
<keyword evidence="1" id="KW-0677">Repeat</keyword>
<organism evidence="3 4">
    <name type="scientific">Mucilaginibacter frigoritolerans</name>
    <dbReference type="NCBI Taxonomy" id="652788"/>
    <lineage>
        <taxon>Bacteria</taxon>
        <taxon>Pseudomonadati</taxon>
        <taxon>Bacteroidota</taxon>
        <taxon>Sphingobacteriia</taxon>
        <taxon>Sphingobacteriales</taxon>
        <taxon>Sphingobacteriaceae</taxon>
        <taxon>Mucilaginibacter</taxon>
    </lineage>
</organism>
<protein>
    <submittedName>
        <fullName evidence="3">NHL repeat-containing protein</fullName>
    </submittedName>
</protein>
<keyword evidence="4" id="KW-1185">Reference proteome</keyword>
<keyword evidence="2" id="KW-0732">Signal</keyword>
<accession>A0A562TVD6</accession>
<dbReference type="PANTHER" id="PTHR13833">
    <property type="match status" value="1"/>
</dbReference>
<dbReference type="Gene3D" id="2.120.10.30">
    <property type="entry name" value="TolB, C-terminal domain"/>
    <property type="match status" value="3"/>
</dbReference>
<feature type="chain" id="PRO_5022134575" evidence="2">
    <location>
        <begin position="23"/>
        <end position="384"/>
    </location>
</feature>
<dbReference type="AlphaFoldDB" id="A0A562TVD6"/>
<evidence type="ECO:0000313" key="3">
    <source>
        <dbReference type="EMBL" id="TWI97228.1"/>
    </source>
</evidence>
<dbReference type="Pfam" id="PF01436">
    <property type="entry name" value="NHL"/>
    <property type="match status" value="1"/>
</dbReference>
<evidence type="ECO:0000256" key="2">
    <source>
        <dbReference type="SAM" id="SignalP"/>
    </source>
</evidence>
<dbReference type="RefSeq" id="WP_144914817.1">
    <property type="nucleotide sequence ID" value="NZ_VLLI01000011.1"/>
</dbReference>
<evidence type="ECO:0000256" key="1">
    <source>
        <dbReference type="ARBA" id="ARBA00022737"/>
    </source>
</evidence>
<feature type="signal peptide" evidence="2">
    <location>
        <begin position="1"/>
        <end position="22"/>
    </location>
</feature>
<dbReference type="InterPro" id="IPR001258">
    <property type="entry name" value="NHL_repeat"/>
</dbReference>
<reference evidence="3 4" key="1">
    <citation type="submission" date="2019-07" db="EMBL/GenBank/DDBJ databases">
        <title>Genomic Encyclopedia of Archaeal and Bacterial Type Strains, Phase II (KMG-II): from individual species to whole genera.</title>
        <authorList>
            <person name="Goeker M."/>
        </authorList>
    </citation>
    <scope>NUCLEOTIDE SEQUENCE [LARGE SCALE GENOMIC DNA]</scope>
    <source>
        <strain evidence="3 4">ATCC BAA-1854</strain>
    </source>
</reference>
<sequence length="384" mass="40069">MKTSLKQLIVAVVASSFCVCFLTNCSKKHDNPVPSQTITAVVSTFAGNGTQGWATGSGSIASFWNPAGIVFDATSGNLFVSDFGLRQVRKITPDGSVSIFAGIIINSNNDIYRGGALVDGTGTSAAFDSPTSIAIDGSGNSYVLDGNRYLRKITPGGVVSTIMVTVVNSSTPIDYNNWQIRDITADASGNVYADAILVAPTDIIDAQELIYKITADGSASFIAGGKIGFSNGNGAAALFNGVVGMVADASGNLYVTDYGNREIRKITPNGDVTTFAGNINAGYPGGTEYTDGQGTAASFNQPYGITIDKKGNLFVTDVVEERVRKITSTGLVTTIAGTGAYSLINGPGNQATFNDPIGIAVDSNDNLYVLDYNNYVIRKIVISN</sequence>
<dbReference type="Gene3D" id="2.40.10.500">
    <property type="match status" value="1"/>
</dbReference>
<dbReference type="Proteomes" id="UP000317010">
    <property type="component" value="Unassembled WGS sequence"/>
</dbReference>
<gene>
    <name evidence="3" type="ORF">JN11_03689</name>
</gene>
<dbReference type="OrthoDB" id="791543at2"/>
<proteinExistence type="predicted"/>
<comment type="caution">
    <text evidence="3">The sequence shown here is derived from an EMBL/GenBank/DDBJ whole genome shotgun (WGS) entry which is preliminary data.</text>
</comment>